<dbReference type="PROSITE" id="PS50885">
    <property type="entry name" value="HAMP"/>
    <property type="match status" value="1"/>
</dbReference>
<dbReference type="Gene3D" id="6.10.340.10">
    <property type="match status" value="1"/>
</dbReference>
<comment type="similarity">
    <text evidence="2">Belongs to the methyl-accepting chemotaxis (MCP) protein family.</text>
</comment>
<dbReference type="PROSITE" id="PS50111">
    <property type="entry name" value="CHEMOTAXIS_TRANSDUC_2"/>
    <property type="match status" value="1"/>
</dbReference>
<feature type="domain" description="Methyl-accepting transducer" evidence="5">
    <location>
        <begin position="283"/>
        <end position="519"/>
    </location>
</feature>
<dbReference type="Pfam" id="PF00015">
    <property type="entry name" value="MCPsignal"/>
    <property type="match status" value="1"/>
</dbReference>
<sequence>MIRIKKTTIKNKWIKNIMCLIISLFLVIGICSYIFISKVIKTIAVSAGPGISSIVSHELEGKDLTALTTEKENSDIYKKINRSMDLLISKANGLIDGAYILINDSDKSWRYIIDKTQNSPQKFGQTYTNESNLENIKKAVSENKPQVKDGTKDLNIFIPLKANHNVNIAICIGLNNSMIIKAKYLLLAILAILLIVALLIVRLIVGRIAKKQTNSIVILVDKMREISNLEGDLTKRIYIDSNDEIEELALYTNRMLDAIQNILKEVKEVSNTLDKDNEEFCKSFSDAAKQFKNVNFLTTNISKKIEEQSSWLVETSNRVEQINSAVTQVASNSQKVTQHAINTTEHATEGNKFMGKLQDHSKEISNVVEETSILVTGLGDKSEQINGIADTIGAIASQTNLLALNASIEAARAGEQGKGFVVVAEEVKKLAEESSNSSEEIFNLIQEVRKGIEDASESMKEVSQKTLEQNNFVKNANSKFEEIVISINEVSNMIEEVSLASQEMASNIMSITEQIENLAHVSKENSLSADEITSSIESQITSVKYLSNITENLNDVSKTLIVKLEKLKL</sequence>
<keyword evidence="4" id="KW-0472">Membrane</keyword>
<dbReference type="EMBL" id="SXDP01000004">
    <property type="protein sequence ID" value="NEZ46905.1"/>
    <property type="molecule type" value="Genomic_DNA"/>
</dbReference>
<keyword evidence="4" id="KW-1133">Transmembrane helix</keyword>
<feature type="domain" description="HAMP" evidence="6">
    <location>
        <begin position="210"/>
        <end position="264"/>
    </location>
</feature>
<organism evidence="7 8">
    <name type="scientific">Clostridium niameyense</name>
    <dbReference type="NCBI Taxonomy" id="1622073"/>
    <lineage>
        <taxon>Bacteria</taxon>
        <taxon>Bacillati</taxon>
        <taxon>Bacillota</taxon>
        <taxon>Clostridia</taxon>
        <taxon>Eubacteriales</taxon>
        <taxon>Clostridiaceae</taxon>
        <taxon>Clostridium</taxon>
    </lineage>
</organism>
<feature type="transmembrane region" description="Helical" evidence="4">
    <location>
        <begin position="184"/>
        <end position="205"/>
    </location>
</feature>
<evidence type="ECO:0000256" key="3">
    <source>
        <dbReference type="PROSITE-ProRule" id="PRU00284"/>
    </source>
</evidence>
<dbReference type="GO" id="GO:0016020">
    <property type="term" value="C:membrane"/>
    <property type="evidence" value="ECO:0007669"/>
    <property type="project" value="InterPro"/>
</dbReference>
<feature type="transmembrane region" description="Helical" evidence="4">
    <location>
        <begin position="12"/>
        <end position="36"/>
    </location>
</feature>
<dbReference type="AlphaFoldDB" id="A0A6M0R9G0"/>
<dbReference type="RefSeq" id="WP_163249076.1">
    <property type="nucleotide sequence ID" value="NZ_SXDP01000004.1"/>
</dbReference>
<evidence type="ECO:0000313" key="8">
    <source>
        <dbReference type="Proteomes" id="UP000473885"/>
    </source>
</evidence>
<dbReference type="SMART" id="SM00283">
    <property type="entry name" value="MA"/>
    <property type="match status" value="1"/>
</dbReference>
<reference evidence="7 8" key="1">
    <citation type="submission" date="2019-04" db="EMBL/GenBank/DDBJ databases">
        <title>Genome sequencing of Clostridium botulinum Groups I-IV and Clostridium butyricum.</title>
        <authorList>
            <person name="Brunt J."/>
            <person name="Van Vliet A.H.M."/>
            <person name="Stringer S.C."/>
            <person name="Carter A.T."/>
            <person name="Peck M.W."/>
        </authorList>
    </citation>
    <scope>NUCLEOTIDE SEQUENCE [LARGE SCALE GENOMIC DNA]</scope>
    <source>
        <strain evidence="7 8">IFR 18/094</strain>
    </source>
</reference>
<accession>A0A6M0R9G0</accession>
<evidence type="ECO:0000256" key="2">
    <source>
        <dbReference type="ARBA" id="ARBA00029447"/>
    </source>
</evidence>
<comment type="caution">
    <text evidence="7">The sequence shown here is derived from an EMBL/GenBank/DDBJ whole genome shotgun (WGS) entry which is preliminary data.</text>
</comment>
<proteinExistence type="inferred from homology"/>
<dbReference type="Proteomes" id="UP000473885">
    <property type="component" value="Unassembled WGS sequence"/>
</dbReference>
<dbReference type="GO" id="GO:0007165">
    <property type="term" value="P:signal transduction"/>
    <property type="evidence" value="ECO:0007669"/>
    <property type="project" value="UniProtKB-KW"/>
</dbReference>
<evidence type="ECO:0000256" key="4">
    <source>
        <dbReference type="SAM" id="Phobius"/>
    </source>
</evidence>
<name>A0A6M0R9G0_9CLOT</name>
<dbReference type="Pfam" id="PF00672">
    <property type="entry name" value="HAMP"/>
    <property type="match status" value="1"/>
</dbReference>
<evidence type="ECO:0000256" key="1">
    <source>
        <dbReference type="ARBA" id="ARBA00023224"/>
    </source>
</evidence>
<dbReference type="PANTHER" id="PTHR32089:SF112">
    <property type="entry name" value="LYSOZYME-LIKE PROTEIN-RELATED"/>
    <property type="match status" value="1"/>
</dbReference>
<dbReference type="CDD" id="cd11386">
    <property type="entry name" value="MCP_signal"/>
    <property type="match status" value="1"/>
</dbReference>
<protein>
    <submittedName>
        <fullName evidence="7">Methyl-accepting chemotaxis protein</fullName>
    </submittedName>
</protein>
<dbReference type="InterPro" id="IPR003660">
    <property type="entry name" value="HAMP_dom"/>
</dbReference>
<dbReference type="PANTHER" id="PTHR32089">
    <property type="entry name" value="METHYL-ACCEPTING CHEMOTAXIS PROTEIN MCPB"/>
    <property type="match status" value="1"/>
</dbReference>
<keyword evidence="4" id="KW-0812">Transmembrane</keyword>
<keyword evidence="8" id="KW-1185">Reference proteome</keyword>
<dbReference type="Gene3D" id="1.10.287.950">
    <property type="entry name" value="Methyl-accepting chemotaxis protein"/>
    <property type="match status" value="1"/>
</dbReference>
<gene>
    <name evidence="7" type="ORF">FDF74_06730</name>
</gene>
<evidence type="ECO:0000313" key="7">
    <source>
        <dbReference type="EMBL" id="NEZ46905.1"/>
    </source>
</evidence>
<dbReference type="SMART" id="SM00304">
    <property type="entry name" value="HAMP"/>
    <property type="match status" value="1"/>
</dbReference>
<dbReference type="SUPFAM" id="SSF58104">
    <property type="entry name" value="Methyl-accepting chemotaxis protein (MCP) signaling domain"/>
    <property type="match status" value="1"/>
</dbReference>
<keyword evidence="1 3" id="KW-0807">Transducer</keyword>
<dbReference type="CDD" id="cd06225">
    <property type="entry name" value="HAMP"/>
    <property type="match status" value="1"/>
</dbReference>
<evidence type="ECO:0000259" key="6">
    <source>
        <dbReference type="PROSITE" id="PS50885"/>
    </source>
</evidence>
<dbReference type="InterPro" id="IPR004089">
    <property type="entry name" value="MCPsignal_dom"/>
</dbReference>
<evidence type="ECO:0000259" key="5">
    <source>
        <dbReference type="PROSITE" id="PS50111"/>
    </source>
</evidence>